<sequence length="78" mass="8999">MAWIIFKNIQDNVKLSTHIGTHSMKKTKLSCLREIPGKSSSKTFNEIAVRIEYIPSLELQNIDLGNIHNNRIEELYKS</sequence>
<evidence type="ECO:0000313" key="2">
    <source>
        <dbReference type="Proteomes" id="UP000342249"/>
    </source>
</evidence>
<evidence type="ECO:0000313" key="1">
    <source>
        <dbReference type="EMBL" id="MPQ64851.1"/>
    </source>
</evidence>
<organism evidence="1 2">
    <name type="scientific">Clostridium estertheticum</name>
    <dbReference type="NCBI Taxonomy" id="238834"/>
    <lineage>
        <taxon>Bacteria</taxon>
        <taxon>Bacillati</taxon>
        <taxon>Bacillota</taxon>
        <taxon>Clostridia</taxon>
        <taxon>Eubacteriales</taxon>
        <taxon>Clostridiaceae</taxon>
        <taxon>Clostridium</taxon>
    </lineage>
</organism>
<protein>
    <submittedName>
        <fullName evidence="1">Uncharacterized protein</fullName>
    </submittedName>
</protein>
<comment type="caution">
    <text evidence="1">The sequence shown here is derived from an EMBL/GenBank/DDBJ whole genome shotgun (WGS) entry which is preliminary data.</text>
</comment>
<proteinExistence type="predicted"/>
<dbReference type="AlphaFoldDB" id="A0A5N7J807"/>
<accession>A0A5N7J807</accession>
<reference evidence="1 2" key="1">
    <citation type="journal article" date="2019" name="Lett. Appl. Microbiol.">
        <title>A case of 'blown pack' spoilage of vacuum-packaged pork likely associated with Clostridium estertheticum in Canada.</title>
        <authorList>
            <person name="Zhang P."/>
            <person name="Ward P."/>
            <person name="McMullen L.M."/>
            <person name="Yang X."/>
        </authorList>
    </citation>
    <scope>NUCLEOTIDE SEQUENCE [LARGE SCALE GENOMIC DNA]</scope>
    <source>
        <strain evidence="1 2">MA19</strain>
    </source>
</reference>
<name>A0A5N7J807_9CLOT</name>
<dbReference type="EMBL" id="SPSF01000056">
    <property type="protein sequence ID" value="MPQ64851.1"/>
    <property type="molecule type" value="Genomic_DNA"/>
</dbReference>
<gene>
    <name evidence="1" type="ORF">E4V82_22540</name>
</gene>
<dbReference type="Proteomes" id="UP000342249">
    <property type="component" value="Unassembled WGS sequence"/>
</dbReference>